<proteinExistence type="predicted"/>
<dbReference type="InterPro" id="IPR024079">
    <property type="entry name" value="MetalloPept_cat_dom_sf"/>
</dbReference>
<evidence type="ECO:0000313" key="3">
    <source>
        <dbReference type="Proteomes" id="UP001232148"/>
    </source>
</evidence>
<dbReference type="AlphaFoldDB" id="A0AAD9H729"/>
<evidence type="ECO:0000256" key="1">
    <source>
        <dbReference type="SAM" id="MobiDB-lite"/>
    </source>
</evidence>
<keyword evidence="3" id="KW-1185">Reference proteome</keyword>
<name>A0AAD9H729_9PEZI</name>
<dbReference type="Gene3D" id="3.40.390.10">
    <property type="entry name" value="Collagenase (Catalytic Domain)"/>
    <property type="match status" value="1"/>
</dbReference>
<comment type="caution">
    <text evidence="2">The sequence shown here is derived from an EMBL/GenBank/DDBJ whole genome shotgun (WGS) entry which is preliminary data.</text>
</comment>
<protein>
    <submittedName>
        <fullName evidence="2">Uncharacterized protein</fullName>
    </submittedName>
</protein>
<dbReference type="GO" id="GO:0008237">
    <property type="term" value="F:metallopeptidase activity"/>
    <property type="evidence" value="ECO:0007669"/>
    <property type="project" value="InterPro"/>
</dbReference>
<feature type="non-terminal residue" evidence="2">
    <location>
        <position position="81"/>
    </location>
</feature>
<organism evidence="2 3">
    <name type="scientific">Colletotrichum zoysiae</name>
    <dbReference type="NCBI Taxonomy" id="1216348"/>
    <lineage>
        <taxon>Eukaryota</taxon>
        <taxon>Fungi</taxon>
        <taxon>Dikarya</taxon>
        <taxon>Ascomycota</taxon>
        <taxon>Pezizomycotina</taxon>
        <taxon>Sordariomycetes</taxon>
        <taxon>Hypocreomycetidae</taxon>
        <taxon>Glomerellales</taxon>
        <taxon>Glomerellaceae</taxon>
        <taxon>Colletotrichum</taxon>
        <taxon>Colletotrichum graminicola species complex</taxon>
    </lineage>
</organism>
<feature type="compositionally biased region" description="Basic and acidic residues" evidence="1">
    <location>
        <begin position="68"/>
        <end position="81"/>
    </location>
</feature>
<reference evidence="2" key="1">
    <citation type="submission" date="2021-06" db="EMBL/GenBank/DDBJ databases">
        <title>Comparative genomics, transcriptomics and evolutionary studies reveal genomic signatures of adaptation to plant cell wall in hemibiotrophic fungi.</title>
        <authorList>
            <consortium name="DOE Joint Genome Institute"/>
            <person name="Baroncelli R."/>
            <person name="Diaz J.F."/>
            <person name="Benocci T."/>
            <person name="Peng M."/>
            <person name="Battaglia E."/>
            <person name="Haridas S."/>
            <person name="Andreopoulos W."/>
            <person name="Labutti K."/>
            <person name="Pangilinan J."/>
            <person name="Floch G.L."/>
            <person name="Makela M.R."/>
            <person name="Henrissat B."/>
            <person name="Grigoriev I.V."/>
            <person name="Crouch J.A."/>
            <person name="De Vries R.P."/>
            <person name="Sukno S.A."/>
            <person name="Thon M.R."/>
        </authorList>
    </citation>
    <scope>NUCLEOTIDE SEQUENCE</scope>
    <source>
        <strain evidence="2">MAFF235873</strain>
    </source>
</reference>
<sequence length="81" mass="9107">MAFTGTFSTQSQGPTLLTLCNGFFNNRRLTNAEMVERYRKNVNAEQHSNGFIILHELQHMPKATSPDPKAEDELDPNGRDG</sequence>
<dbReference type="EMBL" id="MU843026">
    <property type="protein sequence ID" value="KAK2022779.1"/>
    <property type="molecule type" value="Genomic_DNA"/>
</dbReference>
<evidence type="ECO:0000313" key="2">
    <source>
        <dbReference type="EMBL" id="KAK2022779.1"/>
    </source>
</evidence>
<accession>A0AAD9H729</accession>
<dbReference type="Proteomes" id="UP001232148">
    <property type="component" value="Unassembled WGS sequence"/>
</dbReference>
<gene>
    <name evidence="2" type="ORF">LX32DRAFT_645211</name>
</gene>
<feature type="region of interest" description="Disordered" evidence="1">
    <location>
        <begin position="60"/>
        <end position="81"/>
    </location>
</feature>